<gene>
    <name evidence="1" type="ORF">MNOR_LOCUS19958</name>
</gene>
<dbReference type="AlphaFoldDB" id="A0AAV2R4I2"/>
<evidence type="ECO:0008006" key="3">
    <source>
        <dbReference type="Google" id="ProtNLM"/>
    </source>
</evidence>
<dbReference type="Proteomes" id="UP001497623">
    <property type="component" value="Unassembled WGS sequence"/>
</dbReference>
<dbReference type="EMBL" id="CAXKWB010015114">
    <property type="protein sequence ID" value="CAL4112709.1"/>
    <property type="molecule type" value="Genomic_DNA"/>
</dbReference>
<protein>
    <recommendedName>
        <fullName evidence="3">Endonuclease-reverse transcriptase</fullName>
    </recommendedName>
</protein>
<keyword evidence="2" id="KW-1185">Reference proteome</keyword>
<accession>A0AAV2R4I2</accession>
<reference evidence="1 2" key="1">
    <citation type="submission" date="2024-05" db="EMBL/GenBank/DDBJ databases">
        <authorList>
            <person name="Wallberg A."/>
        </authorList>
    </citation>
    <scope>NUCLEOTIDE SEQUENCE [LARGE SCALE GENOMIC DNA]</scope>
</reference>
<proteinExistence type="predicted"/>
<evidence type="ECO:0000313" key="2">
    <source>
        <dbReference type="Proteomes" id="UP001497623"/>
    </source>
</evidence>
<comment type="caution">
    <text evidence="1">The sequence shown here is derived from an EMBL/GenBank/DDBJ whole genome shotgun (WGS) entry which is preliminary data.</text>
</comment>
<evidence type="ECO:0000313" key="1">
    <source>
        <dbReference type="EMBL" id="CAL4112709.1"/>
    </source>
</evidence>
<sequence>MKKLEITQEHVTDVIERLKNKKAAGPDLLTPEIFKEIGKSEICLKTITQCFNNEMTSKNKPKEWKESRTKLIPKKKTDRKRFQTNFPNKYIIQTIHVNNKR</sequence>
<name>A0AAV2R4I2_MEGNR</name>
<organism evidence="1 2">
    <name type="scientific">Meganyctiphanes norvegica</name>
    <name type="common">Northern krill</name>
    <name type="synonym">Thysanopoda norvegica</name>
    <dbReference type="NCBI Taxonomy" id="48144"/>
    <lineage>
        <taxon>Eukaryota</taxon>
        <taxon>Metazoa</taxon>
        <taxon>Ecdysozoa</taxon>
        <taxon>Arthropoda</taxon>
        <taxon>Crustacea</taxon>
        <taxon>Multicrustacea</taxon>
        <taxon>Malacostraca</taxon>
        <taxon>Eumalacostraca</taxon>
        <taxon>Eucarida</taxon>
        <taxon>Euphausiacea</taxon>
        <taxon>Euphausiidae</taxon>
        <taxon>Meganyctiphanes</taxon>
    </lineage>
</organism>